<dbReference type="Pfam" id="PF20434">
    <property type="entry name" value="BD-FAE"/>
    <property type="match status" value="1"/>
</dbReference>
<dbReference type="Proteomes" id="UP000248330">
    <property type="component" value="Unassembled WGS sequence"/>
</dbReference>
<feature type="signal peptide" evidence="2">
    <location>
        <begin position="1"/>
        <end position="21"/>
    </location>
</feature>
<dbReference type="EMBL" id="QICN01000013">
    <property type="protein sequence ID" value="PXV64246.1"/>
    <property type="molecule type" value="Genomic_DNA"/>
</dbReference>
<name>A0A318E169_9GAMM</name>
<protein>
    <submittedName>
        <fullName evidence="4">Acetyl esterase/lipase</fullName>
    </submittedName>
</protein>
<dbReference type="InterPro" id="IPR029058">
    <property type="entry name" value="AB_hydrolase_fold"/>
</dbReference>
<comment type="caution">
    <text evidence="4">The sequence shown here is derived from an EMBL/GenBank/DDBJ whole genome shotgun (WGS) entry which is preliminary data.</text>
</comment>
<dbReference type="Gene3D" id="3.40.50.1820">
    <property type="entry name" value="alpha/beta hydrolase"/>
    <property type="match status" value="1"/>
</dbReference>
<evidence type="ECO:0000259" key="3">
    <source>
        <dbReference type="Pfam" id="PF20434"/>
    </source>
</evidence>
<dbReference type="GO" id="GO:0016787">
    <property type="term" value="F:hydrolase activity"/>
    <property type="evidence" value="ECO:0007669"/>
    <property type="project" value="UniProtKB-KW"/>
</dbReference>
<dbReference type="SUPFAM" id="SSF53474">
    <property type="entry name" value="alpha/beta-Hydrolases"/>
    <property type="match status" value="1"/>
</dbReference>
<evidence type="ECO:0000256" key="2">
    <source>
        <dbReference type="SAM" id="SignalP"/>
    </source>
</evidence>
<evidence type="ECO:0000256" key="1">
    <source>
        <dbReference type="ARBA" id="ARBA00022801"/>
    </source>
</evidence>
<evidence type="ECO:0000313" key="4">
    <source>
        <dbReference type="EMBL" id="PXV64246.1"/>
    </source>
</evidence>
<dbReference type="InterPro" id="IPR049492">
    <property type="entry name" value="BD-FAE-like_dom"/>
</dbReference>
<gene>
    <name evidence="4" type="ORF">C8D93_11340</name>
</gene>
<reference evidence="4 5" key="1">
    <citation type="submission" date="2018-04" db="EMBL/GenBank/DDBJ databases">
        <title>Genomic Encyclopedia of Type Strains, Phase IV (KMG-IV): sequencing the most valuable type-strain genomes for metagenomic binning, comparative biology and taxonomic classification.</title>
        <authorList>
            <person name="Goeker M."/>
        </authorList>
    </citation>
    <scope>NUCLEOTIDE SEQUENCE [LARGE SCALE GENOMIC DNA]</scope>
    <source>
        <strain evidence="4 5">DSM 104150</strain>
    </source>
</reference>
<organism evidence="4 5">
    <name type="scientific">Sinimarinibacterium flocculans</name>
    <dbReference type="NCBI Taxonomy" id="985250"/>
    <lineage>
        <taxon>Bacteria</taxon>
        <taxon>Pseudomonadati</taxon>
        <taxon>Pseudomonadota</taxon>
        <taxon>Gammaproteobacteria</taxon>
        <taxon>Nevskiales</taxon>
        <taxon>Nevskiaceae</taxon>
        <taxon>Sinimarinibacterium</taxon>
    </lineage>
</organism>
<feature type="chain" id="PRO_5016426661" evidence="2">
    <location>
        <begin position="22"/>
        <end position="292"/>
    </location>
</feature>
<feature type="domain" description="BD-FAE-like" evidence="3">
    <location>
        <begin position="62"/>
        <end position="252"/>
    </location>
</feature>
<dbReference type="PANTHER" id="PTHR48081">
    <property type="entry name" value="AB HYDROLASE SUPERFAMILY PROTEIN C4A8.06C"/>
    <property type="match status" value="1"/>
</dbReference>
<proteinExistence type="predicted"/>
<keyword evidence="5" id="KW-1185">Reference proteome</keyword>
<sequence>MKTRRLPAVLLIGATAWLASACGSRHIDKPDTPPPPPVQATYTIARDIRFTPDDWPQPLLADLYRPDGPGPHPSVLLIHGGAWKRGDREQVEGLAERIAERGYLVVNTTYRLVPAYIYPAQLQDIQQALRWMRTDGRHHGIDPQRIGAFGYSAGGHLAALAGHVANDPRLGDPQTRVQAIVAGGTPADLTLYEGGKLVPAFLGGSREQIPERFREASPAFHVDAADPPVFIYQATLDYLVPLAQAERYKSALDEAGVVNELFLIRGHGHISGFFADGAAVEAALAFLDRHLR</sequence>
<accession>A0A318E169</accession>
<dbReference type="PROSITE" id="PS51257">
    <property type="entry name" value="PROKAR_LIPOPROTEIN"/>
    <property type="match status" value="1"/>
</dbReference>
<dbReference type="OrthoDB" id="9771666at2"/>
<dbReference type="RefSeq" id="WP_110266705.1">
    <property type="nucleotide sequence ID" value="NZ_CAWNXA010000013.1"/>
</dbReference>
<dbReference type="PANTHER" id="PTHR48081:SF13">
    <property type="entry name" value="ALPHA_BETA HYDROLASE"/>
    <property type="match status" value="1"/>
</dbReference>
<keyword evidence="1" id="KW-0378">Hydrolase</keyword>
<dbReference type="InterPro" id="IPR050300">
    <property type="entry name" value="GDXG_lipolytic_enzyme"/>
</dbReference>
<evidence type="ECO:0000313" key="5">
    <source>
        <dbReference type="Proteomes" id="UP000248330"/>
    </source>
</evidence>
<dbReference type="AlphaFoldDB" id="A0A318E169"/>
<keyword evidence="2" id="KW-0732">Signal</keyword>